<dbReference type="Proteomes" id="UP000051677">
    <property type="component" value="Unassembled WGS sequence"/>
</dbReference>
<dbReference type="AlphaFoldDB" id="A0A0Q2QIZ5"/>
<dbReference type="EMBL" id="LKTM01000063">
    <property type="protein sequence ID" value="KQH79845.1"/>
    <property type="molecule type" value="Genomic_DNA"/>
</dbReference>
<gene>
    <name evidence="1" type="ORF">AO501_10635</name>
</gene>
<accession>A0A0Q2QIZ5</accession>
<reference evidence="1 2" key="1">
    <citation type="submission" date="2015-10" db="EMBL/GenBank/DDBJ databases">
        <title>Mycobacterium gordonae draft genome assembly.</title>
        <authorList>
            <person name="Ustinova V."/>
            <person name="Smirnova T."/>
            <person name="Blagodatskikh K."/>
            <person name="Varlamov D."/>
            <person name="Larionova E."/>
            <person name="Chernousova L."/>
        </authorList>
    </citation>
    <scope>NUCLEOTIDE SEQUENCE [LARGE SCALE GENOMIC DNA]</scope>
    <source>
        <strain evidence="1 2">CTRI 14-8773</strain>
    </source>
</reference>
<organism evidence="1 2">
    <name type="scientific">Mycobacterium gordonae</name>
    <dbReference type="NCBI Taxonomy" id="1778"/>
    <lineage>
        <taxon>Bacteria</taxon>
        <taxon>Bacillati</taxon>
        <taxon>Actinomycetota</taxon>
        <taxon>Actinomycetes</taxon>
        <taxon>Mycobacteriales</taxon>
        <taxon>Mycobacteriaceae</taxon>
        <taxon>Mycobacterium</taxon>
    </lineage>
</organism>
<comment type="caution">
    <text evidence="1">The sequence shown here is derived from an EMBL/GenBank/DDBJ whole genome shotgun (WGS) entry which is preliminary data.</text>
</comment>
<sequence>MKTTMDCALMQDLPRRLPGWVDACADLADIAVAICREICGEVRTDVASGAGMVRRRLSC</sequence>
<proteinExistence type="predicted"/>
<name>A0A0Q2QIZ5_MYCGO</name>
<protein>
    <submittedName>
        <fullName evidence="1">Uncharacterized protein</fullName>
    </submittedName>
</protein>
<evidence type="ECO:0000313" key="1">
    <source>
        <dbReference type="EMBL" id="KQH79845.1"/>
    </source>
</evidence>
<evidence type="ECO:0000313" key="2">
    <source>
        <dbReference type="Proteomes" id="UP000051677"/>
    </source>
</evidence>